<keyword evidence="5" id="KW-1185">Reference proteome</keyword>
<dbReference type="RefSeq" id="WP_219528343.1">
    <property type="nucleotide sequence ID" value="NZ_JAHKRM010000004.1"/>
</dbReference>
<protein>
    <submittedName>
        <fullName evidence="4">LLM class flavin-dependent oxidoreductase</fullName>
    </submittedName>
</protein>
<gene>
    <name evidence="4" type="ORF">ACFSJ0_44330</name>
</gene>
<dbReference type="InterPro" id="IPR011251">
    <property type="entry name" value="Luciferase-like_dom"/>
</dbReference>
<dbReference type="Proteomes" id="UP001597097">
    <property type="component" value="Unassembled WGS sequence"/>
</dbReference>
<dbReference type="PANTHER" id="PTHR30137">
    <property type="entry name" value="LUCIFERASE-LIKE MONOOXYGENASE"/>
    <property type="match status" value="1"/>
</dbReference>
<feature type="domain" description="Luciferase-like" evidence="3">
    <location>
        <begin position="1"/>
        <end position="297"/>
    </location>
</feature>
<evidence type="ECO:0000256" key="2">
    <source>
        <dbReference type="ARBA" id="ARBA00023033"/>
    </source>
</evidence>
<reference evidence="5" key="1">
    <citation type="journal article" date="2019" name="Int. J. Syst. Evol. Microbiol.">
        <title>The Global Catalogue of Microorganisms (GCM) 10K type strain sequencing project: providing services to taxonomists for standard genome sequencing and annotation.</title>
        <authorList>
            <consortium name="The Broad Institute Genomics Platform"/>
            <consortium name="The Broad Institute Genome Sequencing Center for Infectious Disease"/>
            <person name="Wu L."/>
            <person name="Ma J."/>
        </authorList>
    </citation>
    <scope>NUCLEOTIDE SEQUENCE [LARGE SCALE GENOMIC DNA]</scope>
    <source>
        <strain evidence="5">CGMCC 1.15399</strain>
    </source>
</reference>
<comment type="caution">
    <text evidence="4">The sequence shown here is derived from an EMBL/GenBank/DDBJ whole genome shotgun (WGS) entry which is preliminary data.</text>
</comment>
<proteinExistence type="predicted"/>
<organism evidence="4 5">
    <name type="scientific">Nonomuraea guangzhouensis</name>
    <dbReference type="NCBI Taxonomy" id="1291555"/>
    <lineage>
        <taxon>Bacteria</taxon>
        <taxon>Bacillati</taxon>
        <taxon>Actinomycetota</taxon>
        <taxon>Actinomycetes</taxon>
        <taxon>Streptosporangiales</taxon>
        <taxon>Streptosporangiaceae</taxon>
        <taxon>Nonomuraea</taxon>
    </lineage>
</organism>
<name>A0ABW4GNI5_9ACTN</name>
<evidence type="ECO:0000256" key="1">
    <source>
        <dbReference type="ARBA" id="ARBA00023002"/>
    </source>
</evidence>
<dbReference type="PANTHER" id="PTHR30137:SF8">
    <property type="entry name" value="BLR5498 PROTEIN"/>
    <property type="match status" value="1"/>
</dbReference>
<dbReference type="EMBL" id="JBHUCM010000043">
    <property type="protein sequence ID" value="MFD1544135.1"/>
    <property type="molecule type" value="Genomic_DNA"/>
</dbReference>
<dbReference type="InterPro" id="IPR050766">
    <property type="entry name" value="Bact_Lucif_Oxidored"/>
</dbReference>
<sequence>MKFLAITLIVHNDERSHTERFREVVENAVLAEELGFDGFGVGERHERPFISSSPPVVLSHIAAKTSRIRLFTAVTTLSLLDPVRAYEDYATLDHLSDGRLELIIGKGNGAAQAQLFHVTAEDQWDRNREGYELFRRLWREDKVTWEGRFRPSLTEAETWPRPLQRPIRVWHGSATSKESVDLAARYGDPLFSANVTNPIEPYAELIDYYRERWAHYGHDPAEALIGAGTAGYYAARTSQEAIETYRPIFDARLALFAKLGLKPVFSTLEDAIERSSILVGSPQQIIDKVSRYHKRFGHEVMHLHADADGLTPEQHRGALELFQAEIAPVLRREIPSRPFPERTP</sequence>
<evidence type="ECO:0000259" key="3">
    <source>
        <dbReference type="Pfam" id="PF00296"/>
    </source>
</evidence>
<dbReference type="Pfam" id="PF00296">
    <property type="entry name" value="Bac_luciferase"/>
    <property type="match status" value="1"/>
</dbReference>
<accession>A0ABW4GNI5</accession>
<keyword evidence="2" id="KW-0503">Monooxygenase</keyword>
<evidence type="ECO:0000313" key="5">
    <source>
        <dbReference type="Proteomes" id="UP001597097"/>
    </source>
</evidence>
<keyword evidence="1" id="KW-0560">Oxidoreductase</keyword>
<evidence type="ECO:0000313" key="4">
    <source>
        <dbReference type="EMBL" id="MFD1544135.1"/>
    </source>
</evidence>